<organism evidence="2 3">
    <name type="scientific">Haloquadratum walsbyi J07HQW1</name>
    <dbReference type="NCBI Taxonomy" id="1238424"/>
    <lineage>
        <taxon>Archaea</taxon>
        <taxon>Methanobacteriati</taxon>
        <taxon>Methanobacteriota</taxon>
        <taxon>Stenosarchaea group</taxon>
        <taxon>Halobacteria</taxon>
        <taxon>Halobacteriales</taxon>
        <taxon>Haloferacaceae</taxon>
        <taxon>Haloquadratum</taxon>
    </lineage>
</organism>
<reference evidence="2 3" key="1">
    <citation type="journal article" date="2013" name="PLoS ONE">
        <title>Assembly-driven community genomics of a hypersaline microbial ecosystem.</title>
        <authorList>
            <person name="Podell S."/>
            <person name="Ugalde J.A."/>
            <person name="Narasingarao P."/>
            <person name="Banfield J.F."/>
            <person name="Heidelberg K.B."/>
            <person name="Allen E.E."/>
        </authorList>
    </citation>
    <scope>NUCLEOTIDE SEQUENCE [LARGE SCALE GENOMIC DNA]</scope>
    <source>
        <strain evidence="3">J07HQW1</strain>
    </source>
</reference>
<gene>
    <name evidence="2" type="ORF">J07HQW1_00294</name>
</gene>
<keyword evidence="1" id="KW-0812">Transmembrane</keyword>
<evidence type="ECO:0000313" key="2">
    <source>
        <dbReference type="EMBL" id="ERG90276.1"/>
    </source>
</evidence>
<proteinExistence type="predicted"/>
<dbReference type="AlphaFoldDB" id="U1PDV4"/>
<keyword evidence="1" id="KW-0472">Membrane</keyword>
<evidence type="ECO:0000256" key="1">
    <source>
        <dbReference type="SAM" id="Phobius"/>
    </source>
</evidence>
<dbReference type="Pfam" id="PF26045">
    <property type="entry name" value="OB_2TM_halo"/>
    <property type="match status" value="1"/>
</dbReference>
<accession>U1PDV4</accession>
<protein>
    <submittedName>
        <fullName evidence="2">Uncharacterized protein</fullName>
    </submittedName>
</protein>
<keyword evidence="1" id="KW-1133">Transmembrane helix</keyword>
<feature type="transmembrane region" description="Helical" evidence="1">
    <location>
        <begin position="121"/>
        <end position="139"/>
    </location>
</feature>
<dbReference type="STRING" id="1238424.J07HQW1_00294"/>
<dbReference type="InterPro" id="IPR058927">
    <property type="entry name" value="OB_2TM"/>
</dbReference>
<evidence type="ECO:0000313" key="3">
    <source>
        <dbReference type="Proteomes" id="UP000030649"/>
    </source>
</evidence>
<dbReference type="Proteomes" id="UP000030649">
    <property type="component" value="Unassembled WGS sequence"/>
</dbReference>
<name>U1PDV4_9EURY</name>
<dbReference type="HOGENOM" id="CLU_1682659_0_0_2"/>
<sequence length="156" mass="17778">MQLYMSSTLWVRAIVFCLLLSLNGGMMIDYAHHAERQSPYPAAEDVKADYQAYVGDQVNFWGRVSMVQEDTIGVTYGQTLYIQTSDLSVRSGDWIQVYGTLRPEQKLVVERIVVIPQSNRLYMIAVSAGGVLLALVVFVRHWKLNTEHWTLIPRDP</sequence>
<dbReference type="EMBL" id="KE356560">
    <property type="protein sequence ID" value="ERG90276.1"/>
    <property type="molecule type" value="Genomic_DNA"/>
</dbReference>